<organism evidence="3 4">
    <name type="scientific">Blepharisma stoltei</name>
    <dbReference type="NCBI Taxonomy" id="1481888"/>
    <lineage>
        <taxon>Eukaryota</taxon>
        <taxon>Sar</taxon>
        <taxon>Alveolata</taxon>
        <taxon>Ciliophora</taxon>
        <taxon>Postciliodesmatophora</taxon>
        <taxon>Heterotrichea</taxon>
        <taxon>Heterotrichida</taxon>
        <taxon>Blepharismidae</taxon>
        <taxon>Blepharisma</taxon>
    </lineage>
</organism>
<dbReference type="Proteomes" id="UP001162131">
    <property type="component" value="Unassembled WGS sequence"/>
</dbReference>
<evidence type="ECO:0000313" key="3">
    <source>
        <dbReference type="EMBL" id="CAG9315029.1"/>
    </source>
</evidence>
<dbReference type="InterPro" id="IPR032675">
    <property type="entry name" value="LRR_dom_sf"/>
</dbReference>
<feature type="region of interest" description="Disordered" evidence="2">
    <location>
        <begin position="73"/>
        <end position="95"/>
    </location>
</feature>
<keyword evidence="4" id="KW-1185">Reference proteome</keyword>
<dbReference type="Pfam" id="PF13516">
    <property type="entry name" value="LRR_6"/>
    <property type="match status" value="7"/>
</dbReference>
<gene>
    <name evidence="3" type="ORF">BSTOLATCC_MIC12807</name>
</gene>
<feature type="compositionally biased region" description="Basic and acidic residues" evidence="2">
    <location>
        <begin position="793"/>
        <end position="813"/>
    </location>
</feature>
<dbReference type="SUPFAM" id="SSF52047">
    <property type="entry name" value="RNI-like"/>
    <property type="match status" value="2"/>
</dbReference>
<evidence type="ECO:0008006" key="5">
    <source>
        <dbReference type="Google" id="ProtNLM"/>
    </source>
</evidence>
<dbReference type="PANTHER" id="PTHR24114">
    <property type="entry name" value="LEUCINE RICH REPEAT FAMILY PROTEIN"/>
    <property type="match status" value="1"/>
</dbReference>
<reference evidence="3" key="1">
    <citation type="submission" date="2021-09" db="EMBL/GenBank/DDBJ databases">
        <authorList>
            <consortium name="AG Swart"/>
            <person name="Singh M."/>
            <person name="Singh A."/>
            <person name="Seah K."/>
            <person name="Emmerich C."/>
        </authorList>
    </citation>
    <scope>NUCLEOTIDE SEQUENCE</scope>
    <source>
        <strain evidence="3">ATCC30299</strain>
    </source>
</reference>
<keyword evidence="1" id="KW-0175">Coiled coil</keyword>
<name>A0AAU9IS90_9CILI</name>
<feature type="coiled-coil region" evidence="1">
    <location>
        <begin position="534"/>
        <end position="561"/>
    </location>
</feature>
<dbReference type="SMART" id="SM00368">
    <property type="entry name" value="LRR_RI"/>
    <property type="match status" value="11"/>
</dbReference>
<evidence type="ECO:0000256" key="1">
    <source>
        <dbReference type="SAM" id="Coils"/>
    </source>
</evidence>
<dbReference type="AlphaFoldDB" id="A0AAU9IS90"/>
<dbReference type="InterPro" id="IPR052394">
    <property type="entry name" value="LRR-containing"/>
</dbReference>
<sequence length="827" mass="93461">MLLRRKEIENSWNKLETSFSTNRSPIITTPRDMRPVSTQPSKRTKNTTENDISFTSNRSNIVIQTKNEASLNESAPLSFSPRIPRPKSTQPAKRMKNKLENDAKFISSNRSNNFIPIKLDLNDSVIYSTPRPLTALYSASPINKTLASFLPQEAVQGLTLMQLHQIYEAKCSDLNIPLLFDQEKRFFSCCFKHFMNRKIILEETGIGPNAAKAIGETLRNNTEFAYLYLGKNLMGDIGVIVLARLLCKNMSIVHLDISSNDITPEGAATVINLIANHWSITSLNISSHEGLHRNRLGAYGAAAVKRALTCSSVLGFLNIAGTSIGTEGFEYIIEGLKNNRSLVSLSISNNSLGPNLMEKFSQSIVNSNLQILDLSSNQIGNEGSEKIGNMIMGAYNGACPVKTLNLSKNDISTRGASYIFSSLRRNSTLKTLNLGNNPMVYGPSQQFFAFLTDNVCLNSLNLSNCELKSEGIHMFAEGLAKNQALKALILSGNEINDQGTESISYGIARNTNLKFLDLSSNKLKNKSGIALAQALKLNQTLSELNLRENNLKDEAGQILNEVSRYNTKISHLNLDLNPISFKYLNDIKLNLKRNQELGRKKIVPKLKKEIETMLMADETLENVQWKIRAKKKEYEEWEEKYEQKNARLEEIRIEETVKYEEVKDELQALRDINYQISENLNKIAGETHTEKIKSEKEISNWGEKIFKVTDEIKKFEKQRQNLKEEAMFRHGKVYESLGKFREQLEQEEYKKASAEKSLKILVNRLESSRKNSSSVRSPHKLHEPKTYLASEKLAFEKKEMAKSPLKEVNEAKPSKLKKPRSKSQKTK</sequence>
<feature type="region of interest" description="Disordered" evidence="2">
    <location>
        <begin position="767"/>
        <end position="827"/>
    </location>
</feature>
<proteinExistence type="predicted"/>
<feature type="compositionally biased region" description="Polar residues" evidence="2">
    <location>
        <begin position="36"/>
        <end position="52"/>
    </location>
</feature>
<feature type="region of interest" description="Disordered" evidence="2">
    <location>
        <begin position="22"/>
        <end position="52"/>
    </location>
</feature>
<accession>A0AAU9IS90</accession>
<protein>
    <recommendedName>
        <fullName evidence="5">Leucine Rich Repeat family protein</fullName>
    </recommendedName>
</protein>
<feature type="coiled-coil region" evidence="1">
    <location>
        <begin position="620"/>
        <end position="654"/>
    </location>
</feature>
<comment type="caution">
    <text evidence="3">The sequence shown here is derived from an EMBL/GenBank/DDBJ whole genome shotgun (WGS) entry which is preliminary data.</text>
</comment>
<dbReference type="PROSITE" id="PS51450">
    <property type="entry name" value="LRR"/>
    <property type="match status" value="1"/>
</dbReference>
<evidence type="ECO:0000313" key="4">
    <source>
        <dbReference type="Proteomes" id="UP001162131"/>
    </source>
</evidence>
<evidence type="ECO:0000256" key="2">
    <source>
        <dbReference type="SAM" id="MobiDB-lite"/>
    </source>
</evidence>
<dbReference type="EMBL" id="CAJZBQ010000013">
    <property type="protein sequence ID" value="CAG9315029.1"/>
    <property type="molecule type" value="Genomic_DNA"/>
</dbReference>
<dbReference type="InterPro" id="IPR001611">
    <property type="entry name" value="Leu-rich_rpt"/>
</dbReference>
<feature type="compositionally biased region" description="Basic residues" evidence="2">
    <location>
        <begin position="814"/>
        <end position="827"/>
    </location>
</feature>
<dbReference type="PANTHER" id="PTHR24114:SF2">
    <property type="entry name" value="F-BOX DOMAIN-CONTAINING PROTEIN-RELATED"/>
    <property type="match status" value="1"/>
</dbReference>
<dbReference type="Gene3D" id="3.80.10.10">
    <property type="entry name" value="Ribonuclease Inhibitor"/>
    <property type="match status" value="5"/>
</dbReference>